<evidence type="ECO:0000313" key="5">
    <source>
        <dbReference type="EMBL" id="KAI5080694.1"/>
    </source>
</evidence>
<evidence type="ECO:0000313" key="7">
    <source>
        <dbReference type="Proteomes" id="UP000886520"/>
    </source>
</evidence>
<organism evidence="5 7">
    <name type="scientific">Adiantum capillus-veneris</name>
    <name type="common">Maidenhair fern</name>
    <dbReference type="NCBI Taxonomy" id="13818"/>
    <lineage>
        <taxon>Eukaryota</taxon>
        <taxon>Viridiplantae</taxon>
        <taxon>Streptophyta</taxon>
        <taxon>Embryophyta</taxon>
        <taxon>Tracheophyta</taxon>
        <taxon>Polypodiopsida</taxon>
        <taxon>Polypodiidae</taxon>
        <taxon>Polypodiales</taxon>
        <taxon>Pteridineae</taxon>
        <taxon>Pteridaceae</taxon>
        <taxon>Vittarioideae</taxon>
        <taxon>Adiantum</taxon>
    </lineage>
</organism>
<dbReference type="OrthoDB" id="364779at2759"/>
<dbReference type="Pfam" id="PF24160">
    <property type="entry name" value="UVB_sens_C"/>
    <property type="match status" value="1"/>
</dbReference>
<dbReference type="InterPro" id="IPR054549">
    <property type="entry name" value="UVB_sens_RUS_dom"/>
</dbReference>
<evidence type="ECO:0000256" key="2">
    <source>
        <dbReference type="SAM" id="MobiDB-lite"/>
    </source>
</evidence>
<dbReference type="PANTHER" id="PTHR12770">
    <property type="entry name" value="RUS1 FAMILY PROTEIN C16ORF58"/>
    <property type="match status" value="1"/>
</dbReference>
<evidence type="ECO:0000259" key="4">
    <source>
        <dbReference type="Pfam" id="PF24160"/>
    </source>
</evidence>
<evidence type="ECO:0000256" key="1">
    <source>
        <dbReference type="ARBA" id="ARBA00007558"/>
    </source>
</evidence>
<accession>A0A9D4ZMB2</accession>
<evidence type="ECO:0000259" key="3">
    <source>
        <dbReference type="Pfam" id="PF04884"/>
    </source>
</evidence>
<gene>
    <name evidence="5" type="ORF">GOP47_0003877</name>
    <name evidence="6" type="ORF">GOP47_0004528</name>
</gene>
<dbReference type="InterPro" id="IPR055412">
    <property type="entry name" value="UVB_sens_C"/>
</dbReference>
<feature type="region of interest" description="Disordered" evidence="2">
    <location>
        <begin position="82"/>
        <end position="111"/>
    </location>
</feature>
<dbReference type="EMBL" id="JABFUD020000004">
    <property type="protein sequence ID" value="KAI5080694.1"/>
    <property type="molecule type" value="Genomic_DNA"/>
</dbReference>
<dbReference type="AlphaFoldDB" id="A0A9D4ZMB2"/>
<feature type="compositionally biased region" description="Basic and acidic residues" evidence="2">
    <location>
        <begin position="94"/>
        <end position="110"/>
    </location>
</feature>
<comment type="caution">
    <text evidence="5">The sequence shown here is derived from an EMBL/GenBank/DDBJ whole genome shotgun (WGS) entry which is preliminary data.</text>
</comment>
<evidence type="ECO:0000313" key="6">
    <source>
        <dbReference type="EMBL" id="KAI5081345.1"/>
    </source>
</evidence>
<comment type="similarity">
    <text evidence="1">Belongs to the RUS1 family.</text>
</comment>
<dbReference type="Proteomes" id="UP000886520">
    <property type="component" value="Chromosome 4"/>
</dbReference>
<protein>
    <recommendedName>
        <fullName evidence="8">Protein root UVB sensitive 6</fullName>
    </recommendedName>
</protein>
<dbReference type="InterPro" id="IPR006968">
    <property type="entry name" value="RUS_fam"/>
</dbReference>
<dbReference type="Pfam" id="PF04884">
    <property type="entry name" value="UVB_sens_prot"/>
    <property type="match status" value="1"/>
</dbReference>
<sequence>MPSPVPCRGMPAAQHQPRFRALDDEKRPTLSCPTAPATFDHMTAAARFSLHSRSSGQDIHRIKEAMQTCARSHCLDDLPCHQGGTVEQTTQSPERPRASEGRSRLQEKLSKNITKRYSIKGKSNNEGDGGQALCVEVTGKGTQWKYFAAKQGSGIKSTSTFQVVDTKPNQNPFSDLVAFVRSCIVPEGYPESVSSSYTPYMHWRALKYFFGGAMSVFTTRSLLHAVGVSQGAASTAVAANWVIKDGAGRIGKMLFARHGKKFDCDMKQLRFMGDLLMEFGAAIELSTAAAPSLFLPLACAANVAKNVAAVTSTSTRAPIYKAFACGENIGDVTAKGECISNIADLLGTGLGIYISKRNPSLMATFLVMSCGYLCCSYQEIKSVVLPTLNRARFGVVVQSFLDTGQVPSISEGNKQESIFLFPWAKNKPVVLGARVNEAFESPNKFLDLLPLFKKENYLVAYNSEKRRTYVVLKERANSDDVLRATFHAQVVTNILQRPLSWDSDSVGAQSKTLDCISQLKSSCSSDMNVEAAIRESCKHVTELFEAFKHQADSQGWKMGESLLNPGIARLCAWKGA</sequence>
<reference evidence="5" key="1">
    <citation type="submission" date="2021-01" db="EMBL/GenBank/DDBJ databases">
        <title>Adiantum capillus-veneris genome.</title>
        <authorList>
            <person name="Fang Y."/>
            <person name="Liao Q."/>
        </authorList>
    </citation>
    <scope>NUCLEOTIDE SEQUENCE</scope>
    <source>
        <strain evidence="5">H3</strain>
        <tissue evidence="5">Leaf</tissue>
    </source>
</reference>
<feature type="domain" description="Protein root UVB sensitive/RUS" evidence="3">
    <location>
        <begin position="174"/>
        <end position="403"/>
    </location>
</feature>
<proteinExistence type="inferred from homology"/>
<dbReference type="EMBL" id="JABFUD020000004">
    <property type="protein sequence ID" value="KAI5081345.1"/>
    <property type="molecule type" value="Genomic_DNA"/>
</dbReference>
<name>A0A9D4ZMB2_ADICA</name>
<evidence type="ECO:0008006" key="8">
    <source>
        <dbReference type="Google" id="ProtNLM"/>
    </source>
</evidence>
<dbReference type="PANTHER" id="PTHR12770:SF20">
    <property type="entry name" value="PROTEIN ROOT UVB SENSITIVE 6"/>
    <property type="match status" value="1"/>
</dbReference>
<keyword evidence="7" id="KW-1185">Reference proteome</keyword>
<feature type="domain" description="Root UVB sensitive protein C-terminal" evidence="4">
    <location>
        <begin position="405"/>
        <end position="565"/>
    </location>
</feature>